<dbReference type="OrthoDB" id="3659815at2"/>
<organism evidence="1 2">
    <name type="scientific">Kibdelosporangium aridum</name>
    <dbReference type="NCBI Taxonomy" id="2030"/>
    <lineage>
        <taxon>Bacteria</taxon>
        <taxon>Bacillati</taxon>
        <taxon>Actinomycetota</taxon>
        <taxon>Actinomycetes</taxon>
        <taxon>Pseudonocardiales</taxon>
        <taxon>Pseudonocardiaceae</taxon>
        <taxon>Kibdelosporangium</taxon>
    </lineage>
</organism>
<comment type="caution">
    <text evidence="1">The sequence shown here is derived from an EMBL/GenBank/DDBJ whole genome shotgun (WGS) entry which is preliminary data.</text>
</comment>
<proteinExistence type="predicted"/>
<evidence type="ECO:0000313" key="1">
    <source>
        <dbReference type="EMBL" id="RSM85970.1"/>
    </source>
</evidence>
<evidence type="ECO:0008006" key="3">
    <source>
        <dbReference type="Google" id="ProtNLM"/>
    </source>
</evidence>
<evidence type="ECO:0000313" key="2">
    <source>
        <dbReference type="Proteomes" id="UP000287547"/>
    </source>
</evidence>
<dbReference type="Proteomes" id="UP000287547">
    <property type="component" value="Unassembled WGS sequence"/>
</dbReference>
<accession>A0A428ZDC2</accession>
<protein>
    <recommendedName>
        <fullName evidence="3">ADP-heptose:LPS heptosyltransferase</fullName>
    </recommendedName>
</protein>
<sequence length="366" mass="41119">MERVLVNFFYCHPVGHAIEALYYANGHHAANPDREVAVVLNAATATELADHCPFISAKYVVDHPLFTYTNDSAARVAHLPREWDWVIDESRRYQDFQLAMFPGLKDYYAATDQHLKPTQGRTVVTSPKPGYLRRQHLRLELPETTVTQRTITIMPSGSSEPALYPSVDSWLLIMDALTDAYPDAKLVLVGKLAENDRTSTTLTEHDLKRLLGHRSQPENCFDRGLIEQLSAVQASDVFVSPHTGFGMAVLAAGTPWLTLSGGRWFEYFFNGVPFRSIIPDTDRFPSYSTFNELPVIDTDEGPRTPSMTRARITADLDRIVAAAGELRDGKVTYEQALSEYFPALLNAHNGDKSQLWSIDNVHMDYL</sequence>
<reference evidence="1 2" key="1">
    <citation type="submission" date="2018-05" db="EMBL/GenBank/DDBJ databases">
        <title>Evolution of GPA BGCs.</title>
        <authorList>
            <person name="Waglechner N."/>
            <person name="Wright G.D."/>
        </authorList>
    </citation>
    <scope>NUCLEOTIDE SEQUENCE [LARGE SCALE GENOMIC DNA]</scope>
    <source>
        <strain evidence="1 2">A82846</strain>
    </source>
</reference>
<dbReference type="SUPFAM" id="SSF53756">
    <property type="entry name" value="UDP-Glycosyltransferase/glycogen phosphorylase"/>
    <property type="match status" value="1"/>
</dbReference>
<dbReference type="AlphaFoldDB" id="A0A428ZDC2"/>
<name>A0A428ZDC2_KIBAR</name>
<gene>
    <name evidence="1" type="ORF">DMH04_14925</name>
</gene>
<dbReference type="EMBL" id="QHKI01000010">
    <property type="protein sequence ID" value="RSM85970.1"/>
    <property type="molecule type" value="Genomic_DNA"/>
</dbReference>
<dbReference type="RefSeq" id="WP_037250201.1">
    <property type="nucleotide sequence ID" value="NZ_QHKI01000010.1"/>
</dbReference>